<evidence type="ECO:0000313" key="9">
    <source>
        <dbReference type="EMBL" id="GLQ09429.1"/>
    </source>
</evidence>
<evidence type="ECO:0000259" key="8">
    <source>
        <dbReference type="Pfam" id="PF13145"/>
    </source>
</evidence>
<comment type="similarity">
    <text evidence="7">Belongs to the PpiD chaperone family.</text>
</comment>
<evidence type="ECO:0000313" key="10">
    <source>
        <dbReference type="Proteomes" id="UP001161406"/>
    </source>
</evidence>
<comment type="subcellular location">
    <subcellularLocation>
        <location evidence="1">Cell membrane</location>
        <topology evidence="1">Single-pass type II membrane protein</topology>
    </subcellularLocation>
</comment>
<dbReference type="InterPro" id="IPR052029">
    <property type="entry name" value="PpiD_chaperone"/>
</dbReference>
<dbReference type="Pfam" id="PF13145">
    <property type="entry name" value="Rotamase_2"/>
    <property type="match status" value="1"/>
</dbReference>
<dbReference type="Pfam" id="PF13624">
    <property type="entry name" value="SurA_N_3"/>
    <property type="match status" value="1"/>
</dbReference>
<evidence type="ECO:0000256" key="6">
    <source>
        <dbReference type="ARBA" id="ARBA00023186"/>
    </source>
</evidence>
<dbReference type="PANTHER" id="PTHR47529">
    <property type="entry name" value="PEPTIDYL-PROLYL CIS-TRANS ISOMERASE D"/>
    <property type="match status" value="1"/>
</dbReference>
<evidence type="ECO:0000256" key="7">
    <source>
        <dbReference type="ARBA" id="ARBA00038408"/>
    </source>
</evidence>
<feature type="domain" description="PpiC" evidence="8">
    <location>
        <begin position="248"/>
        <end position="363"/>
    </location>
</feature>
<proteinExistence type="inferred from homology"/>
<dbReference type="SUPFAM" id="SSF109998">
    <property type="entry name" value="Triger factor/SurA peptide-binding domain-like"/>
    <property type="match status" value="1"/>
</dbReference>
<dbReference type="GO" id="GO:0016853">
    <property type="term" value="F:isomerase activity"/>
    <property type="evidence" value="ECO:0007669"/>
    <property type="project" value="UniProtKB-KW"/>
</dbReference>
<dbReference type="Proteomes" id="UP001161406">
    <property type="component" value="Unassembled WGS sequence"/>
</dbReference>
<sequence>MLDSLRGFAKSWPGKVMGAFLLVGVAGFGINNVITDLGTNTVARVGNEEINSRQFLRAYQSQMNQVAQRLGSVPTAQEAVSLGIPSMVLQSLAQDAALDQMASSFGLGVSEQKLSEMLREDPSFAGTLGNFDPAAFSQVLQMSGLTEAEYFSDQAKAAERQQLVLSLFGDTKLPATASSLVNRYAADQRTMDYFVIGDTNIETPAAPTEEELAAYLTEHQTEFRTVETRTVQMLELSPATLAKTKTIADDTIAAEYERTKASLVTPERRTIQQVVLNAEQVTAFEAGQTAGTPFETLVTTAGLTPTDLGTLAQANITDTALATAAFGLPQGGFAIIDGVAGKRAVHVSVVEAAREPTLAEARDQISQTLALAEARNEVADVLDQVEELRAAFQPLTDIAARFNLDLYEANVTAGGSELSVVPDLNDTDRPRVTQAIFKAEQGKLTPATQLAGNANLWFDLLKIEPARDQTLDEVRDQVTTALTTERTNAAIAEAQEAAVKRLDAGEAIADVAASLGVFPQLSTQFTRFGSQDQTIDQTVASAAFAGGESHHGSVVSNSGEHIVFQVTGVTPAEGNLAEQANASLENEVRIGIYGDFVAAVRDEAGLRVNQQALEQSLSLLTGAQ</sequence>
<organism evidence="9 10">
    <name type="scientific">Devosia yakushimensis</name>
    <dbReference type="NCBI Taxonomy" id="470028"/>
    <lineage>
        <taxon>Bacteria</taxon>
        <taxon>Pseudomonadati</taxon>
        <taxon>Pseudomonadota</taxon>
        <taxon>Alphaproteobacteria</taxon>
        <taxon>Hyphomicrobiales</taxon>
        <taxon>Devosiaceae</taxon>
        <taxon>Devosia</taxon>
    </lineage>
</organism>
<protein>
    <submittedName>
        <fullName evidence="9">Peptidyl-prolyl cis-trans isomerase</fullName>
    </submittedName>
</protein>
<evidence type="ECO:0000256" key="4">
    <source>
        <dbReference type="ARBA" id="ARBA00022989"/>
    </source>
</evidence>
<keyword evidence="2" id="KW-1003">Cell membrane</keyword>
<evidence type="ECO:0000256" key="2">
    <source>
        <dbReference type="ARBA" id="ARBA00022475"/>
    </source>
</evidence>
<dbReference type="Gene3D" id="1.10.4030.10">
    <property type="entry name" value="Porin chaperone SurA, peptide-binding domain"/>
    <property type="match status" value="1"/>
</dbReference>
<reference evidence="9" key="1">
    <citation type="journal article" date="2014" name="Int. J. Syst. Evol. Microbiol.">
        <title>Complete genome of a new Firmicutes species belonging to the dominant human colonic microbiota ('Ruminococcus bicirculans') reveals two chromosomes and a selective capacity to utilize plant glucans.</title>
        <authorList>
            <consortium name="NISC Comparative Sequencing Program"/>
            <person name="Wegmann U."/>
            <person name="Louis P."/>
            <person name="Goesmann A."/>
            <person name="Henrissat B."/>
            <person name="Duncan S.H."/>
            <person name="Flint H.J."/>
        </authorList>
    </citation>
    <scope>NUCLEOTIDE SEQUENCE</scope>
    <source>
        <strain evidence="9">NBRC 103855</strain>
    </source>
</reference>
<dbReference type="RefSeq" id="WP_284389202.1">
    <property type="nucleotide sequence ID" value="NZ_BSNG01000001.1"/>
</dbReference>
<keyword evidence="3" id="KW-0812">Transmembrane</keyword>
<dbReference type="InterPro" id="IPR027304">
    <property type="entry name" value="Trigger_fact/SurA_dom_sf"/>
</dbReference>
<keyword evidence="6" id="KW-0143">Chaperone</keyword>
<keyword evidence="5" id="KW-0472">Membrane</keyword>
<reference evidence="9" key="2">
    <citation type="submission" date="2023-01" db="EMBL/GenBank/DDBJ databases">
        <title>Draft genome sequence of Devosia yakushimensis strain NBRC 103855.</title>
        <authorList>
            <person name="Sun Q."/>
            <person name="Mori K."/>
        </authorList>
    </citation>
    <scope>NUCLEOTIDE SEQUENCE</scope>
    <source>
        <strain evidence="9">NBRC 103855</strain>
    </source>
</reference>
<comment type="caution">
    <text evidence="9">The sequence shown here is derived from an EMBL/GenBank/DDBJ whole genome shotgun (WGS) entry which is preliminary data.</text>
</comment>
<keyword evidence="9" id="KW-0413">Isomerase</keyword>
<evidence type="ECO:0000256" key="5">
    <source>
        <dbReference type="ARBA" id="ARBA00023136"/>
    </source>
</evidence>
<dbReference type="PANTHER" id="PTHR47529:SF1">
    <property type="entry name" value="PERIPLASMIC CHAPERONE PPID"/>
    <property type="match status" value="1"/>
</dbReference>
<keyword evidence="10" id="KW-1185">Reference proteome</keyword>
<dbReference type="InterPro" id="IPR000297">
    <property type="entry name" value="PPIase_PpiC"/>
</dbReference>
<keyword evidence="4" id="KW-1133">Transmembrane helix</keyword>
<gene>
    <name evidence="9" type="ORF">GCM10007913_13610</name>
</gene>
<evidence type="ECO:0000256" key="1">
    <source>
        <dbReference type="ARBA" id="ARBA00004401"/>
    </source>
</evidence>
<dbReference type="EMBL" id="BSNG01000001">
    <property type="protein sequence ID" value="GLQ09429.1"/>
    <property type="molecule type" value="Genomic_DNA"/>
</dbReference>
<accession>A0ABQ5UE43</accession>
<name>A0ABQ5UE43_9HYPH</name>
<evidence type="ECO:0000256" key="3">
    <source>
        <dbReference type="ARBA" id="ARBA00022692"/>
    </source>
</evidence>